<dbReference type="EMBL" id="BQNB010013306">
    <property type="protein sequence ID" value="GJT14365.1"/>
    <property type="molecule type" value="Genomic_DNA"/>
</dbReference>
<evidence type="ECO:0000313" key="4">
    <source>
        <dbReference type="Proteomes" id="UP001151760"/>
    </source>
</evidence>
<accession>A0ABQ5BHQ2</accession>
<protein>
    <submittedName>
        <fullName evidence="3">Uncharacterized protein</fullName>
    </submittedName>
</protein>
<gene>
    <name evidence="3" type="ORF">Tco_0861407</name>
</gene>
<reference evidence="3" key="2">
    <citation type="submission" date="2022-01" db="EMBL/GenBank/DDBJ databases">
        <authorList>
            <person name="Yamashiro T."/>
            <person name="Shiraishi A."/>
            <person name="Satake H."/>
            <person name="Nakayama K."/>
        </authorList>
    </citation>
    <scope>NUCLEOTIDE SEQUENCE</scope>
</reference>
<evidence type="ECO:0000256" key="1">
    <source>
        <dbReference type="SAM" id="Coils"/>
    </source>
</evidence>
<dbReference type="Proteomes" id="UP001151760">
    <property type="component" value="Unassembled WGS sequence"/>
</dbReference>
<name>A0ABQ5BHQ2_9ASTR</name>
<evidence type="ECO:0000313" key="3">
    <source>
        <dbReference type="EMBL" id="GJT14365.1"/>
    </source>
</evidence>
<feature type="coiled-coil region" evidence="1">
    <location>
        <begin position="35"/>
        <end position="101"/>
    </location>
</feature>
<keyword evidence="4" id="KW-1185">Reference proteome</keyword>
<proteinExistence type="predicted"/>
<organism evidence="3 4">
    <name type="scientific">Tanacetum coccineum</name>
    <dbReference type="NCBI Taxonomy" id="301880"/>
    <lineage>
        <taxon>Eukaryota</taxon>
        <taxon>Viridiplantae</taxon>
        <taxon>Streptophyta</taxon>
        <taxon>Embryophyta</taxon>
        <taxon>Tracheophyta</taxon>
        <taxon>Spermatophyta</taxon>
        <taxon>Magnoliopsida</taxon>
        <taxon>eudicotyledons</taxon>
        <taxon>Gunneridae</taxon>
        <taxon>Pentapetalae</taxon>
        <taxon>asterids</taxon>
        <taxon>campanulids</taxon>
        <taxon>Asterales</taxon>
        <taxon>Asteraceae</taxon>
        <taxon>Asteroideae</taxon>
        <taxon>Anthemideae</taxon>
        <taxon>Anthemidinae</taxon>
        <taxon>Tanacetum</taxon>
    </lineage>
</organism>
<feature type="region of interest" description="Disordered" evidence="2">
    <location>
        <begin position="310"/>
        <end position="330"/>
    </location>
</feature>
<comment type="caution">
    <text evidence="3">The sequence shown here is derived from an EMBL/GenBank/DDBJ whole genome shotgun (WGS) entry which is preliminary data.</text>
</comment>
<reference evidence="3" key="1">
    <citation type="journal article" date="2022" name="Int. J. Mol. Sci.">
        <title>Draft Genome of Tanacetum Coccineum: Genomic Comparison of Closely Related Tanacetum-Family Plants.</title>
        <authorList>
            <person name="Yamashiro T."/>
            <person name="Shiraishi A."/>
            <person name="Nakayama K."/>
            <person name="Satake H."/>
        </authorList>
    </citation>
    <scope>NUCLEOTIDE SEQUENCE</scope>
</reference>
<feature type="region of interest" description="Disordered" evidence="2">
    <location>
        <begin position="176"/>
        <end position="208"/>
    </location>
</feature>
<evidence type="ECO:0000256" key="2">
    <source>
        <dbReference type="SAM" id="MobiDB-lite"/>
    </source>
</evidence>
<sequence>MENNVLKSGQQSQFLKEKGNEAKVKNDIDVIETINIELEHSVAKLLAENEQLHKENEHLKQTYKDLFDSIKRTRVQTKNQNDSLMEQLNKKSNENADVLAQIQKKGFAIAALKNELRKLTGNSVNTKFAKPSILGKPVGQPLKNQSVVRQPTAFKSERPRISKPRFASQVDVNNDLSKPVTTHHLPKGRESAPAKPHHMIAPSSSRYSSNDIVHNHYLEEAKKKTHEHSRIPRNFSDSKHFVCSTCQKCVFNANHDACVIKFLKEVNSRAKVPSNKTTNRNKPVEQIRVATKPKRQIPKGHRWGFHRKTFASSTTKVESEPPNGSNADIPNQCKSKQALNVSAGTLLSTGTSFNPTEEGLRVWASFFIKYFYHNLQNTEFKTNSNEQTSSKLVPKVVPLAVKTATSGQELELLFHHHIAMLRTTVKMEILPESTSNSSAVGTNDGVTASFQQSPIHYHMLMLKLQRHTIGIKIQETRKLKLKDKDFRKI</sequence>
<keyword evidence="1" id="KW-0175">Coiled coil</keyword>